<dbReference type="STRING" id="1202785.A946_09435"/>
<sequence>MIKKRMKKVGYVLIFFALVWIGGGHLLILQSIAWSKMFCYYSQKVSWPKAIQKTLAGKGNCQICEKIPRSFDNGPFQSNQTSSLEKEVLFVSSLFLVFGKHHSLDSYLPYLEFSYFSSYRESPPTPPPKYLFV</sequence>
<evidence type="ECO:0000256" key="1">
    <source>
        <dbReference type="SAM" id="Phobius"/>
    </source>
</evidence>
<keyword evidence="1" id="KW-0472">Membrane</keyword>
<evidence type="ECO:0000313" key="3">
    <source>
        <dbReference type="Proteomes" id="UP000315925"/>
    </source>
</evidence>
<organism evidence="2 3">
    <name type="scientific">Methylacidiphilum kamchatkense Kam1</name>
    <dbReference type="NCBI Taxonomy" id="1202785"/>
    <lineage>
        <taxon>Bacteria</taxon>
        <taxon>Pseudomonadati</taxon>
        <taxon>Verrucomicrobiota</taxon>
        <taxon>Methylacidiphilae</taxon>
        <taxon>Methylacidiphilales</taxon>
        <taxon>Methylacidiphilaceae</taxon>
        <taxon>Methylacidiphilum (ex Ratnadevi et al. 2023)</taxon>
    </lineage>
</organism>
<proteinExistence type="predicted"/>
<dbReference type="KEGG" id="mkc:kam1_309"/>
<dbReference type="EMBL" id="CP037899">
    <property type="protein sequence ID" value="QDQ41563.1"/>
    <property type="molecule type" value="Genomic_DNA"/>
</dbReference>
<gene>
    <name evidence="2" type="ORF">kam1_309</name>
</gene>
<keyword evidence="1" id="KW-1133">Transmembrane helix</keyword>
<feature type="transmembrane region" description="Helical" evidence="1">
    <location>
        <begin position="12"/>
        <end position="34"/>
    </location>
</feature>
<reference evidence="3" key="1">
    <citation type="submission" date="2019-03" db="EMBL/GenBank/DDBJ databases">
        <title>Complete genome of Methylacidiphilum kamchatkense Kam1.</title>
        <authorList>
            <person name="Kruse T."/>
            <person name="Murarilal Ratnadevi C."/>
            <person name="Erikstad H.-A."/>
            <person name="Birkeland N.-K."/>
        </authorList>
    </citation>
    <scope>NUCLEOTIDE SEQUENCE [LARGE SCALE GENOMIC DNA]</scope>
    <source>
        <strain evidence="3">kam1</strain>
    </source>
</reference>
<name>A0A516TK07_9BACT</name>
<keyword evidence="1" id="KW-0812">Transmembrane</keyword>
<dbReference type="Proteomes" id="UP000315925">
    <property type="component" value="Chromosome"/>
</dbReference>
<accession>A0A516TK07</accession>
<evidence type="ECO:0000313" key="2">
    <source>
        <dbReference type="EMBL" id="QDQ41563.1"/>
    </source>
</evidence>
<dbReference type="AlphaFoldDB" id="A0A516TK07"/>
<protein>
    <submittedName>
        <fullName evidence="2">Uncharacterized protein</fullName>
    </submittedName>
</protein>